<sequence length="354" mass="39570">MFTRAIRTQVLRPITRSFHSSIPLRVQAHEAGFVFDMDGVLVKGKKAIPGAREALQLLQDRNIAWILMTNGGGVSEKQRAEFLSEELDLDIDISQIVQSHTPLVTLANKENQRVLVVGGDGDKSRKVAEEYGFGEVVIPADYVKTIPSIWPFNDKELLSSGKIIPGIDEKKIDTIMIFNDPRDLGTDLQVIFDILEQDPSTPVIFSNNDWVWANEYSKPRFGQGLPRFIIEQVYQEIYAKELNRTILGKPTKVAYDYAHHILINRSIELNKITHLKPSNLALGQEITESHVKQVFMVGDNPASDIIGGFNYGWNTALVKTGVYKDGDKLPVTPTIIAKDVYEAVHGGIKHLGLL</sequence>
<name>K0KJA9_WICCF</name>
<gene>
    <name evidence="1" type="ORF">BN7_2608</name>
</gene>
<dbReference type="GO" id="GO:0005737">
    <property type="term" value="C:cytoplasm"/>
    <property type="evidence" value="ECO:0007669"/>
    <property type="project" value="TreeGrafter"/>
</dbReference>
<dbReference type="Proteomes" id="UP000009328">
    <property type="component" value="Unassembled WGS sequence"/>
</dbReference>
<dbReference type="InterPro" id="IPR036412">
    <property type="entry name" value="HAD-like_sf"/>
</dbReference>
<dbReference type="PANTHER" id="PTHR19288">
    <property type="entry name" value="4-NITROPHENYLPHOSPHATASE-RELATED"/>
    <property type="match status" value="1"/>
</dbReference>
<evidence type="ECO:0008006" key="3">
    <source>
        <dbReference type="Google" id="ProtNLM"/>
    </source>
</evidence>
<dbReference type="InterPro" id="IPR023214">
    <property type="entry name" value="HAD_sf"/>
</dbReference>
<protein>
    <recommendedName>
        <fullName evidence="3">HAD-superfamily hydrolase</fullName>
    </recommendedName>
</protein>
<accession>K0KJA9</accession>
<dbReference type="HOGENOM" id="CLU_030880_1_0_1"/>
<dbReference type="GO" id="GO:0016791">
    <property type="term" value="F:phosphatase activity"/>
    <property type="evidence" value="ECO:0007669"/>
    <property type="project" value="TreeGrafter"/>
</dbReference>
<dbReference type="InterPro" id="IPR006357">
    <property type="entry name" value="HAD-SF_hydro_IIA"/>
</dbReference>
<dbReference type="AlphaFoldDB" id="K0KJA9"/>
<reference evidence="1 2" key="1">
    <citation type="journal article" date="2012" name="Eukaryot. Cell">
        <title>Draft genome sequence of Wickerhamomyces ciferrii NRRL Y-1031 F-60-10.</title>
        <authorList>
            <person name="Schneider J."/>
            <person name="Andrea H."/>
            <person name="Blom J."/>
            <person name="Jaenicke S."/>
            <person name="Ruckert C."/>
            <person name="Schorsch C."/>
            <person name="Szczepanowski R."/>
            <person name="Farwick M."/>
            <person name="Goesmann A."/>
            <person name="Puhler A."/>
            <person name="Schaffer S."/>
            <person name="Tauch A."/>
            <person name="Kohler T."/>
            <person name="Brinkrolf K."/>
        </authorList>
    </citation>
    <scope>NUCLEOTIDE SEQUENCE [LARGE SCALE GENOMIC DNA]</scope>
    <source>
        <strain evidence="2">ATCC 14091 / BCRC 22168 / CBS 111 / JCM 3599 / NBRC 0793 / NRRL Y-1031 F-60-10</strain>
    </source>
</reference>
<dbReference type="PANTHER" id="PTHR19288:SF93">
    <property type="entry name" value="FI11325P-RELATED"/>
    <property type="match status" value="1"/>
</dbReference>
<dbReference type="eggNOG" id="KOG1618">
    <property type="taxonomic scope" value="Eukaryota"/>
</dbReference>
<organism evidence="1 2">
    <name type="scientific">Wickerhamomyces ciferrii (strain ATCC 14091 / BCRC 22168 / CBS 111 / JCM 3599 / NBRC 0793 / NRRL Y-1031 F-60-10)</name>
    <name type="common">Yeast</name>
    <name type="synonym">Pichia ciferrii</name>
    <dbReference type="NCBI Taxonomy" id="1206466"/>
    <lineage>
        <taxon>Eukaryota</taxon>
        <taxon>Fungi</taxon>
        <taxon>Dikarya</taxon>
        <taxon>Ascomycota</taxon>
        <taxon>Saccharomycotina</taxon>
        <taxon>Saccharomycetes</taxon>
        <taxon>Phaffomycetales</taxon>
        <taxon>Wickerhamomycetaceae</taxon>
        <taxon>Wickerhamomyces</taxon>
    </lineage>
</organism>
<dbReference type="STRING" id="1206466.K0KJA9"/>
<dbReference type="EMBL" id="CAIF01000065">
    <property type="protein sequence ID" value="CCH43061.1"/>
    <property type="molecule type" value="Genomic_DNA"/>
</dbReference>
<keyword evidence="2" id="KW-1185">Reference proteome</keyword>
<dbReference type="FunCoup" id="K0KJA9">
    <property type="interactions" value="274"/>
</dbReference>
<dbReference type="NCBIfam" id="TIGR01460">
    <property type="entry name" value="HAD-SF-IIA"/>
    <property type="match status" value="1"/>
</dbReference>
<dbReference type="InParanoid" id="K0KJA9"/>
<evidence type="ECO:0000313" key="1">
    <source>
        <dbReference type="EMBL" id="CCH43061.1"/>
    </source>
</evidence>
<dbReference type="NCBIfam" id="TIGR01456">
    <property type="entry name" value="CECR5"/>
    <property type="match status" value="1"/>
</dbReference>
<evidence type="ECO:0000313" key="2">
    <source>
        <dbReference type="Proteomes" id="UP000009328"/>
    </source>
</evidence>
<comment type="caution">
    <text evidence="1">The sequence shown here is derived from an EMBL/GenBank/DDBJ whole genome shotgun (WGS) entry which is preliminary data.</text>
</comment>
<dbReference type="SUPFAM" id="SSF56784">
    <property type="entry name" value="HAD-like"/>
    <property type="match status" value="1"/>
</dbReference>
<dbReference type="Pfam" id="PF13242">
    <property type="entry name" value="Hydrolase_like"/>
    <property type="match status" value="1"/>
</dbReference>
<dbReference type="Pfam" id="PF13344">
    <property type="entry name" value="Hydrolase_6"/>
    <property type="match status" value="1"/>
</dbReference>
<dbReference type="Gene3D" id="3.40.50.1000">
    <property type="entry name" value="HAD superfamily/HAD-like"/>
    <property type="match status" value="2"/>
</dbReference>
<proteinExistence type="predicted"/>
<dbReference type="InterPro" id="IPR006353">
    <property type="entry name" value="HAD-SF_hydro_IIA_CECR5"/>
</dbReference>